<gene>
    <name evidence="2" type="ORF">CRG98_026997</name>
</gene>
<feature type="compositionally biased region" description="Basic and acidic residues" evidence="1">
    <location>
        <begin position="30"/>
        <end position="39"/>
    </location>
</feature>
<evidence type="ECO:0000313" key="2">
    <source>
        <dbReference type="EMBL" id="PKI52657.1"/>
    </source>
</evidence>
<dbReference type="Proteomes" id="UP000233551">
    <property type="component" value="Unassembled WGS sequence"/>
</dbReference>
<organism evidence="2 3">
    <name type="scientific">Punica granatum</name>
    <name type="common">Pomegranate</name>
    <dbReference type="NCBI Taxonomy" id="22663"/>
    <lineage>
        <taxon>Eukaryota</taxon>
        <taxon>Viridiplantae</taxon>
        <taxon>Streptophyta</taxon>
        <taxon>Embryophyta</taxon>
        <taxon>Tracheophyta</taxon>
        <taxon>Spermatophyta</taxon>
        <taxon>Magnoliopsida</taxon>
        <taxon>eudicotyledons</taxon>
        <taxon>Gunneridae</taxon>
        <taxon>Pentapetalae</taxon>
        <taxon>rosids</taxon>
        <taxon>malvids</taxon>
        <taxon>Myrtales</taxon>
        <taxon>Lythraceae</taxon>
        <taxon>Punica</taxon>
    </lineage>
</organism>
<name>A0A2I0J8U3_PUNGR</name>
<evidence type="ECO:0008006" key="4">
    <source>
        <dbReference type="Google" id="ProtNLM"/>
    </source>
</evidence>
<keyword evidence="3" id="KW-1185">Reference proteome</keyword>
<evidence type="ECO:0000256" key="1">
    <source>
        <dbReference type="SAM" id="MobiDB-lite"/>
    </source>
</evidence>
<reference evidence="2 3" key="1">
    <citation type="submission" date="2017-11" db="EMBL/GenBank/DDBJ databases">
        <title>De-novo sequencing of pomegranate (Punica granatum L.) genome.</title>
        <authorList>
            <person name="Akparov Z."/>
            <person name="Amiraslanov A."/>
            <person name="Hajiyeva S."/>
            <person name="Abbasov M."/>
            <person name="Kaur K."/>
            <person name="Hamwieh A."/>
            <person name="Solovyev V."/>
            <person name="Salamov A."/>
            <person name="Braich B."/>
            <person name="Kosarev P."/>
            <person name="Mahmoud A."/>
            <person name="Hajiyev E."/>
            <person name="Babayeva S."/>
            <person name="Izzatullayeva V."/>
            <person name="Mammadov A."/>
            <person name="Mammadov A."/>
            <person name="Sharifova S."/>
            <person name="Ojaghi J."/>
            <person name="Eynullazada K."/>
            <person name="Bayramov B."/>
            <person name="Abdulazimova A."/>
            <person name="Shahmuradov I."/>
        </authorList>
    </citation>
    <scope>NUCLEOTIDE SEQUENCE [LARGE SCALE GENOMIC DNA]</scope>
    <source>
        <strain evidence="3">cv. AG2017</strain>
        <tissue evidence="2">Leaf</tissue>
    </source>
</reference>
<proteinExistence type="predicted"/>
<feature type="compositionally biased region" description="Polar residues" evidence="1">
    <location>
        <begin position="67"/>
        <end position="76"/>
    </location>
</feature>
<comment type="caution">
    <text evidence="2">The sequence shown here is derived from an EMBL/GenBank/DDBJ whole genome shotgun (WGS) entry which is preliminary data.</text>
</comment>
<sequence length="298" mass="32428">MLSLAESDLSIGEGIGDTPRLCWIPEQEDNNIRSEDRKQFGVAVGTSDLPPLQDYPSLTIHPDPQQDLPSGTTLDKQQLEAPSSEARVVADRIIAQGAFQALSNRSKSSRSETSRAVACETLIFGMIGGQATLPSETGFMDRCHKSQTVLAAPVTEKPHCISSETAALPILSGEISEFRVHIRVSSPPRCKIGSMPTAPPNCCPLWESNGGNLSTYALWTLWKHLNSLLFSKMPFHDNLIQYRLQLVAEFQSSRKSSVLRSYRTMNVGWVAPRMGFLKLNTDGSIVSNPGLAGGGGPY</sequence>
<feature type="region of interest" description="Disordered" evidence="1">
    <location>
        <begin position="28"/>
        <end position="82"/>
    </location>
</feature>
<evidence type="ECO:0000313" key="3">
    <source>
        <dbReference type="Proteomes" id="UP000233551"/>
    </source>
</evidence>
<dbReference type="AlphaFoldDB" id="A0A2I0J8U3"/>
<accession>A0A2I0J8U3</accession>
<protein>
    <recommendedName>
        <fullName evidence="4">RNase H type-1 domain-containing protein</fullName>
    </recommendedName>
</protein>
<dbReference type="EMBL" id="PGOL01001924">
    <property type="protein sequence ID" value="PKI52657.1"/>
    <property type="molecule type" value="Genomic_DNA"/>
</dbReference>